<dbReference type="EMBL" id="CALNXI010001995">
    <property type="protein sequence ID" value="CAH3181141.1"/>
    <property type="molecule type" value="Genomic_DNA"/>
</dbReference>
<dbReference type="PANTHER" id="PTHR34615:SF1">
    <property type="entry name" value="PX DOMAIN-CONTAINING PROTEIN"/>
    <property type="match status" value="1"/>
</dbReference>
<dbReference type="Proteomes" id="UP001159427">
    <property type="component" value="Unassembled WGS sequence"/>
</dbReference>
<comment type="caution">
    <text evidence="4">The sequence shown here is derived from an EMBL/GenBank/DDBJ whole genome shotgun (WGS) entry which is preliminary data.</text>
</comment>
<sequence length="358" mass="40634">MASFQKLQELLLPCLEEEIIDDEEFSVLYEAYAPQNLPFQHSAYEKFSLENKNSAECKADFRVDKRDIALLVEALRVPLIFKCSNGTICDGTEGLCIVLKRFAYPCRYSDMMPIFGRSVPELSMICNQVTDWIYNTHGHKVTRWNHGILNPPLMATYADGVHSKGAALDNCFGFIDGTVRPISRPMSNQRVVYNGHKRVHALKFQAVTLPNGLIANIYGPVEGRMHDARMLAVSQLYDDLQNFASDPVGRAMCLYGDPAYPLRVHLQAPFRVGILTRDMEMFNESMSAVRSSVEWLFRDIVNYFKLLDFKKNLKIGLSQVGKMYIVCSILRNALTCLYSNTTADFFGLDPPSLNDYFN</sequence>
<keyword evidence="5" id="KW-1185">Reference proteome</keyword>
<name>A0ABN8RSC9_9CNID</name>
<protein>
    <recommendedName>
        <fullName evidence="3">DDE Tnp4 domain-containing protein</fullName>
    </recommendedName>
</protein>
<dbReference type="Pfam" id="PF13359">
    <property type="entry name" value="DDE_Tnp_4"/>
    <property type="match status" value="1"/>
</dbReference>
<evidence type="ECO:0000313" key="5">
    <source>
        <dbReference type="Proteomes" id="UP001159427"/>
    </source>
</evidence>
<accession>A0ABN8RSC9</accession>
<keyword evidence="2" id="KW-0479">Metal-binding</keyword>
<reference evidence="4 5" key="1">
    <citation type="submission" date="2022-05" db="EMBL/GenBank/DDBJ databases">
        <authorList>
            <consortium name="Genoscope - CEA"/>
            <person name="William W."/>
        </authorList>
    </citation>
    <scope>NUCLEOTIDE SEQUENCE [LARGE SCALE GENOMIC DNA]</scope>
</reference>
<evidence type="ECO:0000256" key="1">
    <source>
        <dbReference type="ARBA" id="ARBA00001968"/>
    </source>
</evidence>
<comment type="cofactor">
    <cofactor evidence="1">
        <name>a divalent metal cation</name>
        <dbReference type="ChEBI" id="CHEBI:60240"/>
    </cofactor>
</comment>
<dbReference type="PANTHER" id="PTHR34615">
    <property type="entry name" value="PX DOMAIN-CONTAINING PROTEIN"/>
    <property type="match status" value="1"/>
</dbReference>
<proteinExistence type="predicted"/>
<feature type="domain" description="DDE Tnp4" evidence="3">
    <location>
        <begin position="175"/>
        <end position="332"/>
    </location>
</feature>
<gene>
    <name evidence="4" type="ORF">PEVE_00013296</name>
</gene>
<evidence type="ECO:0000259" key="3">
    <source>
        <dbReference type="Pfam" id="PF13359"/>
    </source>
</evidence>
<evidence type="ECO:0000313" key="4">
    <source>
        <dbReference type="EMBL" id="CAH3181141.1"/>
    </source>
</evidence>
<dbReference type="InterPro" id="IPR027806">
    <property type="entry name" value="HARBI1_dom"/>
</dbReference>
<organism evidence="4 5">
    <name type="scientific">Porites evermanni</name>
    <dbReference type="NCBI Taxonomy" id="104178"/>
    <lineage>
        <taxon>Eukaryota</taxon>
        <taxon>Metazoa</taxon>
        <taxon>Cnidaria</taxon>
        <taxon>Anthozoa</taxon>
        <taxon>Hexacorallia</taxon>
        <taxon>Scleractinia</taxon>
        <taxon>Fungiina</taxon>
        <taxon>Poritidae</taxon>
        <taxon>Porites</taxon>
    </lineage>
</organism>
<evidence type="ECO:0000256" key="2">
    <source>
        <dbReference type="ARBA" id="ARBA00022723"/>
    </source>
</evidence>